<dbReference type="Pfam" id="PF07732">
    <property type="entry name" value="Cu-oxidase_3"/>
    <property type="match status" value="1"/>
</dbReference>
<dbReference type="Pfam" id="PF00394">
    <property type="entry name" value="Cu-oxidase"/>
    <property type="match status" value="1"/>
</dbReference>
<evidence type="ECO:0000256" key="12">
    <source>
        <dbReference type="ARBA" id="ARBA00023185"/>
    </source>
</evidence>
<evidence type="ECO:0000313" key="17">
    <source>
        <dbReference type="EMBL" id="AAY99671.1"/>
    </source>
</evidence>
<evidence type="ECO:0000256" key="10">
    <source>
        <dbReference type="ARBA" id="ARBA00023157"/>
    </source>
</evidence>
<keyword evidence="6 13" id="KW-0732">Signal</keyword>
<evidence type="ECO:0000256" key="3">
    <source>
        <dbReference type="ARBA" id="ARBA00010609"/>
    </source>
</evidence>
<evidence type="ECO:0000256" key="11">
    <source>
        <dbReference type="ARBA" id="ARBA00023180"/>
    </source>
</evidence>
<comment type="cofactor">
    <cofactor evidence="2">
        <name>Cu cation</name>
        <dbReference type="ChEBI" id="CHEBI:23378"/>
    </cofactor>
</comment>
<keyword evidence="9" id="KW-0186">Copper</keyword>
<dbReference type="FunFam" id="2.60.40.420:FF:000038">
    <property type="entry name" value="Extracellular dihydrogeodin oxidase/laccase"/>
    <property type="match status" value="1"/>
</dbReference>
<keyword evidence="12" id="KW-0439">Lignin degradation</keyword>
<dbReference type="FunFam" id="2.60.40.420:FF:000021">
    <property type="entry name" value="Extracellular dihydrogeodin oxidase/laccase"/>
    <property type="match status" value="1"/>
</dbReference>
<dbReference type="InterPro" id="IPR045087">
    <property type="entry name" value="Cu-oxidase_fam"/>
</dbReference>
<evidence type="ECO:0000256" key="1">
    <source>
        <dbReference type="ARBA" id="ARBA00000349"/>
    </source>
</evidence>
<keyword evidence="7" id="KW-0677">Repeat</keyword>
<name>Q3KRP1_CRYPA</name>
<dbReference type="GO" id="GO:0005507">
    <property type="term" value="F:copper ion binding"/>
    <property type="evidence" value="ECO:0007669"/>
    <property type="project" value="InterPro"/>
</dbReference>
<evidence type="ECO:0000259" key="16">
    <source>
        <dbReference type="Pfam" id="PF07732"/>
    </source>
</evidence>
<dbReference type="FunFam" id="2.60.40.420:FF:000046">
    <property type="entry name" value="Multicopper oxidase"/>
    <property type="match status" value="1"/>
</dbReference>
<dbReference type="GO" id="GO:0052716">
    <property type="term" value="F:hydroquinone:oxygen oxidoreductase activity"/>
    <property type="evidence" value="ECO:0007669"/>
    <property type="project" value="UniProtKB-EC"/>
</dbReference>
<feature type="chain" id="PRO_5004227589" description="laccase" evidence="13">
    <location>
        <begin position="19"/>
        <end position="567"/>
    </location>
</feature>
<dbReference type="Pfam" id="PF07731">
    <property type="entry name" value="Cu-oxidase_2"/>
    <property type="match status" value="1"/>
</dbReference>
<dbReference type="CDD" id="cd13854">
    <property type="entry name" value="CuRO_1_MaLCC_like"/>
    <property type="match status" value="1"/>
</dbReference>
<dbReference type="InterPro" id="IPR008972">
    <property type="entry name" value="Cupredoxin"/>
</dbReference>
<dbReference type="GO" id="GO:0046274">
    <property type="term" value="P:lignin catabolic process"/>
    <property type="evidence" value="ECO:0007669"/>
    <property type="project" value="UniProtKB-KW"/>
</dbReference>
<dbReference type="Gene3D" id="2.60.40.420">
    <property type="entry name" value="Cupredoxins - blue copper proteins"/>
    <property type="match status" value="3"/>
</dbReference>
<evidence type="ECO:0000259" key="14">
    <source>
        <dbReference type="Pfam" id="PF00394"/>
    </source>
</evidence>
<dbReference type="InterPro" id="IPR011707">
    <property type="entry name" value="Cu-oxidase-like_N"/>
</dbReference>
<evidence type="ECO:0000256" key="5">
    <source>
        <dbReference type="ARBA" id="ARBA00022723"/>
    </source>
</evidence>
<feature type="domain" description="Plastocyanin-like" evidence="16">
    <location>
        <begin position="69"/>
        <end position="181"/>
    </location>
</feature>
<comment type="similarity">
    <text evidence="3">Belongs to the multicopper oxidase family.</text>
</comment>
<dbReference type="InterPro" id="IPR011706">
    <property type="entry name" value="Cu-oxidase_C"/>
</dbReference>
<keyword evidence="8" id="KW-0560">Oxidoreductase</keyword>
<feature type="domain" description="Plastocyanin-like" evidence="14">
    <location>
        <begin position="192"/>
        <end position="339"/>
    </location>
</feature>
<evidence type="ECO:0000256" key="6">
    <source>
        <dbReference type="ARBA" id="ARBA00022729"/>
    </source>
</evidence>
<dbReference type="AlphaFoldDB" id="Q3KRP1"/>
<dbReference type="CDD" id="cd13901">
    <property type="entry name" value="CuRO_3_MaLCC_like"/>
    <property type="match status" value="1"/>
</dbReference>
<feature type="signal peptide" evidence="13">
    <location>
        <begin position="1"/>
        <end position="18"/>
    </location>
</feature>
<dbReference type="PROSITE" id="PS00080">
    <property type="entry name" value="MULTICOPPER_OXIDASE2"/>
    <property type="match status" value="1"/>
</dbReference>
<dbReference type="InterPro" id="IPR001117">
    <property type="entry name" value="Cu-oxidase_2nd"/>
</dbReference>
<accession>Q3KRP1</accession>
<sequence>MALRAFLSLLPALSLVTAAPSVEPYQLSKRCVNSADDRSCWGDYDLSTNYYDEAPFTNVTREYWFNIVNTTASPDGVEKIVLAVNGSIPGPTIVADWGDTVVVHVTNSMQNNGSSIHFHGIRQNFTNQNDGVASITQCPTAPGDTTTYTWRALQYGTSWWHSHFYVQAWDGVYGGIQINGPATANYDEDLGVVSMMDWDHDTADNLVLQSAVTGPPTMANGLINGMNVYTLEDNSTVGSRYEMEFTSGQRYRLRLVNTAADTHFKFTIDNHTMEVIASDFVPIQPYTTDVVNIGIGQRYDVIVTADAPSDNYWMRAIAQLACSDNDNPDNIKAIIRYSDAANSTADPTSTATADASVDECVDEPAASLVPYLAIPAGGSADVTDNFAVAVEQLAGRVDWAMGNTTFINEWGYPSIQQVYDGNNTWGESQNVIQLPQANEWVYWIVQTTMGVTHPMHMHGHDFWVLGAGTGTFDSATASLSTVNVPRRDVTMLPASGWTVIAFITDNPGVWLTHCHIAWHTSEGLAVQMVERESEIVDLIDADLMNSTCGAWNDYANKVALVQDDSGI</sequence>
<proteinExistence type="inferred from homology"/>
<evidence type="ECO:0000256" key="7">
    <source>
        <dbReference type="ARBA" id="ARBA00022737"/>
    </source>
</evidence>
<keyword evidence="10" id="KW-1015">Disulfide bond</keyword>
<evidence type="ECO:0000256" key="13">
    <source>
        <dbReference type="SAM" id="SignalP"/>
    </source>
</evidence>
<protein>
    <recommendedName>
        <fullName evidence="4">laccase</fullName>
        <ecNumber evidence="4">1.10.3.2</ecNumber>
    </recommendedName>
</protein>
<feature type="domain" description="Plastocyanin-like" evidence="15">
    <location>
        <begin position="416"/>
        <end position="532"/>
    </location>
</feature>
<dbReference type="CDD" id="cd13880">
    <property type="entry name" value="CuRO_2_MaLCC_like"/>
    <property type="match status" value="1"/>
</dbReference>
<dbReference type="PANTHER" id="PTHR11709">
    <property type="entry name" value="MULTI-COPPER OXIDASE"/>
    <property type="match status" value="1"/>
</dbReference>
<comment type="catalytic activity">
    <reaction evidence="1">
        <text>4 hydroquinone + O2 = 4 benzosemiquinone + 2 H2O</text>
        <dbReference type="Rhea" id="RHEA:11276"/>
        <dbReference type="ChEBI" id="CHEBI:15377"/>
        <dbReference type="ChEBI" id="CHEBI:15379"/>
        <dbReference type="ChEBI" id="CHEBI:17594"/>
        <dbReference type="ChEBI" id="CHEBI:17977"/>
        <dbReference type="EC" id="1.10.3.2"/>
    </reaction>
</comment>
<evidence type="ECO:0000259" key="15">
    <source>
        <dbReference type="Pfam" id="PF07731"/>
    </source>
</evidence>
<dbReference type="PANTHER" id="PTHR11709:SF502">
    <property type="entry name" value="MULTICOPPER OXIDASE"/>
    <property type="match status" value="1"/>
</dbReference>
<keyword evidence="11" id="KW-0325">Glycoprotein</keyword>
<dbReference type="InterPro" id="IPR002355">
    <property type="entry name" value="Cu_oxidase_Cu_BS"/>
</dbReference>
<reference evidence="17" key="1">
    <citation type="submission" date="2005-03" db="EMBL/GenBank/DDBJ databases">
        <title>Characterization of a tannic acid inducible and viral regulated laccase from Cryphonectria parasitica.</title>
        <authorList>
            <person name="Chung H.-J."/>
            <person name="Kim M.-J."/>
            <person name="Park S.-M."/>
            <person name="Cha B.-J."/>
            <person name="Yang M.-S."/>
            <person name="Kim D.-H."/>
        </authorList>
    </citation>
    <scope>NUCLEOTIDE SEQUENCE</scope>
</reference>
<organism evidence="17">
    <name type="scientific">Cryphonectria parasitica</name>
    <name type="common">Chestnut blight fungus</name>
    <name type="synonym">Endothia parasitica</name>
    <dbReference type="NCBI Taxonomy" id="5116"/>
    <lineage>
        <taxon>Eukaryota</taxon>
        <taxon>Fungi</taxon>
        <taxon>Dikarya</taxon>
        <taxon>Ascomycota</taxon>
        <taxon>Pezizomycotina</taxon>
        <taxon>Sordariomycetes</taxon>
        <taxon>Sordariomycetidae</taxon>
        <taxon>Diaporthales</taxon>
        <taxon>Cryphonectriaceae</taxon>
        <taxon>Cryphonectria-Endothia species complex</taxon>
        <taxon>Cryphonectria</taxon>
    </lineage>
</organism>
<dbReference type="EMBL" id="AY994151">
    <property type="protein sequence ID" value="AAY99671.1"/>
    <property type="molecule type" value="Genomic_DNA"/>
</dbReference>
<evidence type="ECO:0000256" key="4">
    <source>
        <dbReference type="ARBA" id="ARBA00012297"/>
    </source>
</evidence>
<evidence type="ECO:0000256" key="2">
    <source>
        <dbReference type="ARBA" id="ARBA00001935"/>
    </source>
</evidence>
<evidence type="ECO:0000256" key="8">
    <source>
        <dbReference type="ARBA" id="ARBA00023002"/>
    </source>
</evidence>
<reference evidence="17" key="2">
    <citation type="journal article" date="2008" name="Mol. Plant Microbe Interact.">
        <title>A tannic acid-inducible and hypoviral-regulated Laccase3 contributes to the virulence of the chestnut blight fungus Cryphonectria parasitica.</title>
        <authorList>
            <person name="Chung H.J."/>
            <person name="Kwon B.R."/>
            <person name="Kim J.M."/>
            <person name="Park S.M."/>
            <person name="Park J.K."/>
            <person name="Cha B.J."/>
            <person name="Yang M.S."/>
            <person name="Kim D.H."/>
        </authorList>
    </citation>
    <scope>NUCLEOTIDE SEQUENCE</scope>
</reference>
<keyword evidence="5" id="KW-0479">Metal-binding</keyword>
<dbReference type="EC" id="1.10.3.2" evidence="4"/>
<evidence type="ECO:0000256" key="9">
    <source>
        <dbReference type="ARBA" id="ARBA00023008"/>
    </source>
</evidence>
<dbReference type="SUPFAM" id="SSF49503">
    <property type="entry name" value="Cupredoxins"/>
    <property type="match status" value="3"/>
</dbReference>